<evidence type="ECO:0000313" key="1">
    <source>
        <dbReference type="EMBL" id="MFG1372150.1"/>
    </source>
</evidence>
<protein>
    <submittedName>
        <fullName evidence="1">DUF6731 family protein</fullName>
    </submittedName>
</protein>
<comment type="caution">
    <text evidence="1">The sequence shown here is derived from an EMBL/GenBank/DDBJ whole genome shotgun (WGS) entry which is preliminary data.</text>
</comment>
<gene>
    <name evidence="1" type="ORF">V5F32_08250</name>
</gene>
<keyword evidence="2" id="KW-1185">Reference proteome</keyword>
<organism evidence="1 2">
    <name type="scientific">Xanthobacter oligotrophicus</name>
    <dbReference type="NCBI Taxonomy" id="2607286"/>
    <lineage>
        <taxon>Bacteria</taxon>
        <taxon>Pseudomonadati</taxon>
        <taxon>Pseudomonadota</taxon>
        <taxon>Alphaproteobacteria</taxon>
        <taxon>Hyphomicrobiales</taxon>
        <taxon>Xanthobacteraceae</taxon>
        <taxon>Xanthobacter</taxon>
    </lineage>
</organism>
<dbReference type="EMBL" id="JBAFVH010000004">
    <property type="protein sequence ID" value="MFG1372150.1"/>
    <property type="molecule type" value="Genomic_DNA"/>
</dbReference>
<reference evidence="1 2" key="1">
    <citation type="submission" date="2024-02" db="EMBL/GenBank/DDBJ databases">
        <title>Expansion and revision of Xanthobacter and proposal of Roseixanthobacter gen. nov.</title>
        <authorList>
            <person name="Soltysiak M.P.M."/>
            <person name="Jalihal A."/>
            <person name="Ory A."/>
            <person name="Chrisophersen C."/>
            <person name="Lee A.D."/>
            <person name="Boulton J."/>
            <person name="Springer M."/>
        </authorList>
    </citation>
    <scope>NUCLEOTIDE SEQUENCE [LARGE SCALE GENOMIC DNA]</scope>
    <source>
        <strain evidence="1 2">23A</strain>
    </source>
</reference>
<name>A0ABW6ZTT7_9HYPH</name>
<evidence type="ECO:0000313" key="2">
    <source>
        <dbReference type="Proteomes" id="UP001604002"/>
    </source>
</evidence>
<sequence>MQLSNGLQGAEYNELDARIGSENGGGMPKVTVKFWQILPAPVDGVEFADSLKAAFVLPEERTSADLGGVSYQLEKHSAADALPLVGDVIRLQSDGLPSRLKRGQKAKRLTLEEDEYLGYHTGFIFDPATRVLGFEVKAAAAGLTKLTELIAGLAHHAPCQAFPVLSVNDINRLAGTKNGVLRFKLADPASLSSIDPELEGMRDNLEFLKEMVDGAYISVAIGVGPRKTGLSKDPLLKIVGWLLGERESKRGKVKSIRVGQPHESEPILDFIKAHFKDTDALDLSGDPEDDWAIREAFLRSALAKANRHVKRDRD</sequence>
<proteinExistence type="predicted"/>
<dbReference type="RefSeq" id="WP_393992060.1">
    <property type="nucleotide sequence ID" value="NZ_JBAFVH010000004.1"/>
</dbReference>
<dbReference type="Proteomes" id="UP001604002">
    <property type="component" value="Unassembled WGS sequence"/>
</dbReference>
<accession>A0ABW6ZTT7</accession>